<evidence type="ECO:0000259" key="6">
    <source>
        <dbReference type="Pfam" id="PF13664"/>
    </source>
</evidence>
<evidence type="ECO:0000256" key="1">
    <source>
        <dbReference type="ARBA" id="ARBA00004370"/>
    </source>
</evidence>
<evidence type="ECO:0000313" key="7">
    <source>
        <dbReference type="EMBL" id="MBB5066690.1"/>
    </source>
</evidence>
<proteinExistence type="predicted"/>
<dbReference type="GO" id="GO:0016020">
    <property type="term" value="C:membrane"/>
    <property type="evidence" value="ECO:0007669"/>
    <property type="project" value="UniProtKB-SubCell"/>
</dbReference>
<feature type="domain" description="TMEM205-like" evidence="6">
    <location>
        <begin position="12"/>
        <end position="106"/>
    </location>
</feature>
<protein>
    <recommendedName>
        <fullName evidence="6">TMEM205-like domain-containing protein</fullName>
    </recommendedName>
</protein>
<name>A0A7W7ZV18_9BACT</name>
<evidence type="ECO:0000313" key="8">
    <source>
        <dbReference type="Proteomes" id="UP000584867"/>
    </source>
</evidence>
<feature type="transmembrane region" description="Helical" evidence="5">
    <location>
        <begin position="84"/>
        <end position="102"/>
    </location>
</feature>
<keyword evidence="3 5" id="KW-1133">Transmembrane helix</keyword>
<accession>A0A7W7ZV18</accession>
<dbReference type="EMBL" id="JACHIO010000033">
    <property type="protein sequence ID" value="MBB5066690.1"/>
    <property type="molecule type" value="Genomic_DNA"/>
</dbReference>
<dbReference type="RefSeq" id="WP_184260692.1">
    <property type="nucleotide sequence ID" value="NZ_JACHIO010000033.1"/>
</dbReference>
<feature type="transmembrane region" description="Helical" evidence="5">
    <location>
        <begin position="51"/>
        <end position="72"/>
    </location>
</feature>
<sequence>MTTLLRILRSFAATTWVGGLIFFGFVTKVAFSSLPNAHEAGIIVRGTLSELHHIGLIAGLLYLLLTLTLLATQRDSHPARAAELVLVIVMLVITLYSQFSILPRMENDRLSVGGDIATASQDLPAVHHFERLHGLSVKMEGAVLIEGLLLLVLAPIHGREDFDRFVS</sequence>
<comment type="subcellular location">
    <subcellularLocation>
        <location evidence="1">Membrane</location>
    </subcellularLocation>
</comment>
<dbReference type="InterPro" id="IPR025423">
    <property type="entry name" value="TMEM205-like"/>
</dbReference>
<reference evidence="7 8" key="1">
    <citation type="submission" date="2020-08" db="EMBL/GenBank/DDBJ databases">
        <title>Genomic Encyclopedia of Type Strains, Phase IV (KMG-V): Genome sequencing to study the core and pangenomes of soil and plant-associated prokaryotes.</title>
        <authorList>
            <person name="Whitman W."/>
        </authorList>
    </citation>
    <scope>NUCLEOTIDE SEQUENCE [LARGE SCALE GENOMIC DNA]</scope>
    <source>
        <strain evidence="7 8">X5P3</strain>
    </source>
</reference>
<gene>
    <name evidence="7" type="ORF">HDF15_005074</name>
</gene>
<feature type="transmembrane region" description="Helical" evidence="5">
    <location>
        <begin position="7"/>
        <end position="31"/>
    </location>
</feature>
<dbReference type="Proteomes" id="UP000584867">
    <property type="component" value="Unassembled WGS sequence"/>
</dbReference>
<evidence type="ECO:0000256" key="3">
    <source>
        <dbReference type="ARBA" id="ARBA00022989"/>
    </source>
</evidence>
<keyword evidence="4 5" id="KW-0472">Membrane</keyword>
<keyword evidence="2 5" id="KW-0812">Transmembrane</keyword>
<evidence type="ECO:0000256" key="5">
    <source>
        <dbReference type="SAM" id="Phobius"/>
    </source>
</evidence>
<organism evidence="7 8">
    <name type="scientific">Granulicella mallensis</name>
    <dbReference type="NCBI Taxonomy" id="940614"/>
    <lineage>
        <taxon>Bacteria</taxon>
        <taxon>Pseudomonadati</taxon>
        <taxon>Acidobacteriota</taxon>
        <taxon>Terriglobia</taxon>
        <taxon>Terriglobales</taxon>
        <taxon>Acidobacteriaceae</taxon>
        <taxon>Granulicella</taxon>
    </lineage>
</organism>
<comment type="caution">
    <text evidence="7">The sequence shown here is derived from an EMBL/GenBank/DDBJ whole genome shotgun (WGS) entry which is preliminary data.</text>
</comment>
<dbReference type="Pfam" id="PF13664">
    <property type="entry name" value="DUF4149"/>
    <property type="match status" value="1"/>
</dbReference>
<evidence type="ECO:0000256" key="4">
    <source>
        <dbReference type="ARBA" id="ARBA00023136"/>
    </source>
</evidence>
<dbReference type="AlphaFoldDB" id="A0A7W7ZV18"/>
<evidence type="ECO:0000256" key="2">
    <source>
        <dbReference type="ARBA" id="ARBA00022692"/>
    </source>
</evidence>